<dbReference type="NCBIfam" id="TIGR02603">
    <property type="entry name" value="CxxCH_TIGR02603"/>
    <property type="match status" value="1"/>
</dbReference>
<dbReference type="InterPro" id="IPR011042">
    <property type="entry name" value="6-blade_b-propeller_TolB-like"/>
</dbReference>
<dbReference type="InterPro" id="IPR013428">
    <property type="entry name" value="Membrane-bound_put_N"/>
</dbReference>
<keyword evidence="3 4" id="KW-0408">Iron</keyword>
<dbReference type="InterPro" id="IPR009056">
    <property type="entry name" value="Cyt_c-like_dom"/>
</dbReference>
<dbReference type="InterPro" id="IPR013427">
    <property type="entry name" value="Haem-bd_dom_put"/>
</dbReference>
<evidence type="ECO:0000313" key="7">
    <source>
        <dbReference type="EMBL" id="MCF2949211.1"/>
    </source>
</evidence>
<dbReference type="SUPFAM" id="SSF50952">
    <property type="entry name" value="Soluble quinoprotein glucose dehydrogenase"/>
    <property type="match status" value="1"/>
</dbReference>
<dbReference type="InterPro" id="IPR016024">
    <property type="entry name" value="ARM-type_fold"/>
</dbReference>
<dbReference type="InterPro" id="IPR011041">
    <property type="entry name" value="Quinoprot_gluc/sorb_DH_b-prop"/>
</dbReference>
<evidence type="ECO:0000313" key="8">
    <source>
        <dbReference type="Proteomes" id="UP001521137"/>
    </source>
</evidence>
<dbReference type="Gene3D" id="1.10.760.10">
    <property type="entry name" value="Cytochrome c-like domain"/>
    <property type="match status" value="1"/>
</dbReference>
<proteinExistence type="predicted"/>
<dbReference type="NCBIfam" id="TIGR02604">
    <property type="entry name" value="Piru_Ver_Nterm"/>
    <property type="match status" value="1"/>
</dbReference>
<dbReference type="PANTHER" id="PTHR33546">
    <property type="entry name" value="LARGE, MULTIFUNCTIONAL SECRETED PROTEIN-RELATED"/>
    <property type="match status" value="1"/>
</dbReference>
<evidence type="ECO:0000259" key="6">
    <source>
        <dbReference type="PROSITE" id="PS51007"/>
    </source>
</evidence>
<dbReference type="EMBL" id="JAKGAS010000007">
    <property type="protein sequence ID" value="MCF2949211.1"/>
    <property type="molecule type" value="Genomic_DNA"/>
</dbReference>
<dbReference type="Gene3D" id="2.120.10.30">
    <property type="entry name" value="TolB, C-terminal domain"/>
    <property type="match status" value="1"/>
</dbReference>
<comment type="caution">
    <text evidence="7">The sequence shown here is derived from an EMBL/GenBank/DDBJ whole genome shotgun (WGS) entry which is preliminary data.</text>
</comment>
<dbReference type="Gene3D" id="1.25.10.10">
    <property type="entry name" value="Leucine-rich Repeat Variant"/>
    <property type="match status" value="1"/>
</dbReference>
<organism evidence="7 8">
    <name type="scientific">Paraglaciecola algarum</name>
    <dbReference type="NCBI Taxonomy" id="3050085"/>
    <lineage>
        <taxon>Bacteria</taxon>
        <taxon>Pseudomonadati</taxon>
        <taxon>Pseudomonadota</taxon>
        <taxon>Gammaproteobacteria</taxon>
        <taxon>Alteromonadales</taxon>
        <taxon>Alteromonadaceae</taxon>
        <taxon>Paraglaciecola</taxon>
    </lineage>
</organism>
<keyword evidence="5" id="KW-0732">Signal</keyword>
<keyword evidence="2 4" id="KW-0479">Metal-binding</keyword>
<dbReference type="Pfam" id="PF23500">
    <property type="entry name" value="DUF7133"/>
    <property type="match status" value="1"/>
</dbReference>
<keyword evidence="8" id="KW-1185">Reference proteome</keyword>
<dbReference type="PANTHER" id="PTHR33546:SF1">
    <property type="entry name" value="LARGE, MULTIFUNCTIONAL SECRETED PROTEIN"/>
    <property type="match status" value="1"/>
</dbReference>
<name>A0ABS9DC45_9ALTE</name>
<dbReference type="Proteomes" id="UP001521137">
    <property type="component" value="Unassembled WGS sequence"/>
</dbReference>
<evidence type="ECO:0000256" key="4">
    <source>
        <dbReference type="PROSITE-ProRule" id="PRU00433"/>
    </source>
</evidence>
<feature type="chain" id="PRO_5045328909" evidence="5">
    <location>
        <begin position="22"/>
        <end position="1123"/>
    </location>
</feature>
<dbReference type="Pfam" id="PF00034">
    <property type="entry name" value="Cytochrom_C"/>
    <property type="match status" value="1"/>
</dbReference>
<evidence type="ECO:0000256" key="1">
    <source>
        <dbReference type="ARBA" id="ARBA00022617"/>
    </source>
</evidence>
<evidence type="ECO:0000256" key="3">
    <source>
        <dbReference type="ARBA" id="ARBA00023004"/>
    </source>
</evidence>
<accession>A0ABS9DC45</accession>
<reference evidence="7 8" key="1">
    <citation type="submission" date="2022-01" db="EMBL/GenBank/DDBJ databases">
        <title>Paraglaciecola sp. G1-23.</title>
        <authorList>
            <person name="Jin M.S."/>
            <person name="Han D.M."/>
            <person name="Kim H.M."/>
            <person name="Jeon C.O."/>
        </authorList>
    </citation>
    <scope>NUCLEOTIDE SEQUENCE [LARGE SCALE GENOMIC DNA]</scope>
    <source>
        <strain evidence="7 8">G1-23</strain>
    </source>
</reference>
<dbReference type="RefSeq" id="WP_235313310.1">
    <property type="nucleotide sequence ID" value="NZ_JAKGAS010000007.1"/>
</dbReference>
<evidence type="ECO:0000256" key="5">
    <source>
        <dbReference type="SAM" id="SignalP"/>
    </source>
</evidence>
<feature type="domain" description="Cytochrome c" evidence="6">
    <location>
        <begin position="978"/>
        <end position="1114"/>
    </location>
</feature>
<gene>
    <name evidence="7" type="ORF">L0668_13910</name>
</gene>
<keyword evidence="1 4" id="KW-0349">Heme</keyword>
<dbReference type="InterPro" id="IPR011989">
    <property type="entry name" value="ARM-like"/>
</dbReference>
<evidence type="ECO:0000256" key="2">
    <source>
        <dbReference type="ARBA" id="ARBA00022723"/>
    </source>
</evidence>
<dbReference type="InterPro" id="IPR036909">
    <property type="entry name" value="Cyt_c-like_dom_sf"/>
</dbReference>
<dbReference type="PROSITE" id="PS51007">
    <property type="entry name" value="CYTC"/>
    <property type="match status" value="1"/>
</dbReference>
<dbReference type="SUPFAM" id="SSF48371">
    <property type="entry name" value="ARM repeat"/>
    <property type="match status" value="1"/>
</dbReference>
<sequence>MKFLKTLVITSFLASSFSSIAEDKKVDLDLRIKSFSIPEDIKVDVWADTSLTKNPSYFYFDSNGRMLMTEIYRIGKGVGDVRGFSKEATIADIQIETLDDRLKLYKDFAQEFPQNQGRTVSDKIVLIEDTNNDGKADSSKVFAEGFDHPLDGLAAGVIERDNKVYFTNLPNLWMLEDINNDGVADKKESLQTGFGTRVSFLGHDMHGLAWGPDGRLYWSLGDRGYDLKTKEGNHFFAANFGAVFRSDPDGSHIEIFYHGLRNPQELVFDEYGNLFTADNDGDHGDLERINHLIEGGDSGWHAGHQNIMSFTPKLGLRSSKYTGNAKIPVAWLVNDMSVIRNKKQPAFMLPGIGQLYRGPSGLTYNPSNYLGEKWRNHFFVAQYGGAPTRSYISSFKNQTNGASFLTKEIKEFARGINVADIDFGLDGRFYISEFNFGGWENSDEGAVYALDLLDSPTELEQRNKKYHQLLIADYGKKSINELAELLAIDHQRIRQQAQFELAKRGQQAFTLFDSLAHNPKKNTFSRIHSIWGLSQLVFNHTIKSEQLASLIPLLKDKNEQVRIQTARVLGDHKAKFAEIELINALSDTNAQVAMYAANGLGRISSSSAIPTVIKKLEMTQDNDLWLRHSLVMALKGAPKQSWIHHKTHSSKDVRMGVLLALRALKDPQVADFLQDTYQVIVDEAIIAIDDKELTAVRGKVAELLDPNLVATTPEQAYIHHRIINANFNQGGTADAKRLLNYASHKGLNEDLASEALAAIEGWNDLNPIDTITGLPSLANKQRASISNIVKQQLPSIFSNTTGTSLVQAMRIAKQVNFELSPDVLSKIAKDTSANMDIRSQALQSLSELNKELGINVSKTLLEDPSDKIKAVALGVLSQQNHASANMAIERFIASDSVKLQQIGLANISAKTNNVIDKLLIDKLSALISGKGKNAIILELLNAAEKSSNQQIKALFNQYNQSLEGASLLTKFAGSLSGGDRKAGEEVFFTSGAAQCVRCHTVNGKGSNVGPDLSNIGQHNNERYLLEAMIDPSATIAPGFGTFNLTLNDGKVVSGLFYKETPTAITLGEKGKTLTTYKKSDINQIQRPPSGMPPMNYLLNNEQLRDLTAYLASLKNNKKVNTGH</sequence>
<protein>
    <submittedName>
        <fullName evidence="7">HEAT repeat domain-containing protein</fullName>
    </submittedName>
</protein>
<dbReference type="Pfam" id="PF13646">
    <property type="entry name" value="HEAT_2"/>
    <property type="match status" value="1"/>
</dbReference>
<dbReference type="SUPFAM" id="SSF46626">
    <property type="entry name" value="Cytochrome c"/>
    <property type="match status" value="1"/>
</dbReference>
<feature type="signal peptide" evidence="5">
    <location>
        <begin position="1"/>
        <end position="21"/>
    </location>
</feature>
<dbReference type="InterPro" id="IPR055557">
    <property type="entry name" value="DUF7133"/>
</dbReference>